<reference evidence="3" key="1">
    <citation type="submission" date="2014-08" db="EMBL/GenBank/DDBJ databases">
        <authorList>
            <person name="Senf B."/>
            <person name="Petzold A."/>
            <person name="Downie B.R."/>
            <person name="Koch P."/>
            <person name="Platzer M."/>
        </authorList>
    </citation>
    <scope>NUCLEOTIDE SEQUENCE [LARGE SCALE GENOMIC DNA]</scope>
    <source>
        <strain evidence="3">GRZ</strain>
    </source>
</reference>
<dbReference type="Proteomes" id="UP000822369">
    <property type="component" value="Chromosome 17"/>
</dbReference>
<dbReference type="CTD" id="137373007"/>
<reference evidence="1" key="4">
    <citation type="submission" date="2020-03" db="EMBL/GenBank/DDBJ databases">
        <title>Intra-Species Differences in Population Size shape Life History and Genome Evolution.</title>
        <authorList>
            <person name="Willemsen D."/>
            <person name="Cui R."/>
            <person name="Valenzano D.R."/>
        </authorList>
    </citation>
    <scope>NUCLEOTIDE SEQUENCE</scope>
    <source>
        <strain evidence="1">GRZ</strain>
        <tissue evidence="1">Whole</tissue>
    </source>
</reference>
<evidence type="ECO:0000313" key="3">
    <source>
        <dbReference type="Ensembl" id="ENSNFUP00015037587.1"/>
    </source>
</evidence>
<dbReference type="Ensembl" id="ENSNFUT00015039242.1">
    <property type="protein sequence ID" value="ENSNFUP00015037587.1"/>
    <property type="gene ID" value="ENSNFUG00015018164.1"/>
</dbReference>
<accession>A0A1A8B3A7</accession>
<dbReference type="Proteomes" id="UP000694548">
    <property type="component" value="Chromosome sgr17"/>
</dbReference>
<dbReference type="GeneTree" id="ENSGT00390000016548"/>
<sequence>MFHKAFLRKFTPLRRVQVSKRVVTMSVPSLSGESESELHGSASSCDLVAKLQEKITEEEMIIHRKHEEACQAKEQMYVDPSSGYKVFTEYAHLQRGKCCGSACRHCPYGHVNVKDPAMKKRFNSLFYV</sequence>
<protein>
    <submittedName>
        <fullName evidence="2 3">Chromosome 1 open reading frame 53</fullName>
    </submittedName>
</protein>
<reference evidence="2" key="3">
    <citation type="submission" date="2016-06" db="EMBL/GenBank/DDBJ databases">
        <title>The genome of a short-lived fish provides insights into sex chromosome evolution and the genetic control of aging.</title>
        <authorList>
            <person name="Reichwald K."/>
            <person name="Felder M."/>
            <person name="Petzold A."/>
            <person name="Koch P."/>
            <person name="Groth M."/>
            <person name="Platzer M."/>
        </authorList>
    </citation>
    <scope>NUCLEOTIDE SEQUENCE</scope>
    <source>
        <tissue evidence="2">Brain</tissue>
    </source>
</reference>
<dbReference type="EMBL" id="JAAVVJ010000017">
    <property type="protein sequence ID" value="KAF7202606.1"/>
    <property type="molecule type" value="Genomic_DNA"/>
</dbReference>
<dbReference type="PANTHER" id="PTHR21037:SF2">
    <property type="entry name" value="SIMILAR TO NOVEL PROTEIN"/>
    <property type="match status" value="1"/>
</dbReference>
<dbReference type="EMBL" id="HAEJ01006404">
    <property type="protein sequence ID" value="SBS46861.1"/>
    <property type="molecule type" value="Transcribed_RNA"/>
</dbReference>
<evidence type="ECO:0000313" key="2">
    <source>
        <dbReference type="EMBL" id="SBP61186.1"/>
    </source>
</evidence>
<evidence type="ECO:0000313" key="4">
    <source>
        <dbReference type="Proteomes" id="UP000694548"/>
    </source>
</evidence>
<keyword evidence="4" id="KW-1185">Reference proteome</keyword>
<dbReference type="KEGG" id="nfu:107392852"/>
<proteinExistence type="predicted"/>
<reference evidence="2" key="2">
    <citation type="submission" date="2016-05" db="EMBL/GenBank/DDBJ databases">
        <authorList>
            <person name="Lavstsen T."/>
            <person name="Jespersen J.S."/>
        </authorList>
    </citation>
    <scope>NUCLEOTIDE SEQUENCE</scope>
    <source>
        <tissue evidence="2">Brain</tissue>
    </source>
</reference>
<dbReference type="Pfam" id="PF17653">
    <property type="entry name" value="DUF5522"/>
    <property type="match status" value="1"/>
</dbReference>
<dbReference type="OrthoDB" id="274765at2759"/>
<dbReference type="InterPro" id="IPR040807">
    <property type="entry name" value="DUF5522"/>
</dbReference>
<gene>
    <name evidence="2" type="primary">C22H1ORF53</name>
    <name evidence="3" type="synonym">C1orf53</name>
    <name evidence="1" type="ORF">G4P62_015910</name>
</gene>
<evidence type="ECO:0000313" key="1">
    <source>
        <dbReference type="EMBL" id="KAF7202606.1"/>
    </source>
</evidence>
<dbReference type="AlphaFoldDB" id="A0A1A8B3A7"/>
<dbReference type="GeneID" id="107392852"/>
<dbReference type="PANTHER" id="PTHR21037">
    <property type="entry name" value="39S RIBOSOMAL PROTEIN L14, MITOCHONDRIAL"/>
    <property type="match status" value="1"/>
</dbReference>
<reference evidence="3" key="5">
    <citation type="submission" date="2025-05" db="UniProtKB">
        <authorList>
            <consortium name="Ensembl"/>
        </authorList>
    </citation>
    <scope>IDENTIFICATION</scope>
</reference>
<name>A0A1A8B3A7_NOTFU</name>
<dbReference type="EMBL" id="HADY01022701">
    <property type="protein sequence ID" value="SBP61186.1"/>
    <property type="molecule type" value="Transcribed_RNA"/>
</dbReference>
<dbReference type="Bgee" id="ENSNFUG00015018164">
    <property type="expression patterns" value="Expressed in caudal fin and 2 other cell types or tissues"/>
</dbReference>
<organism evidence="2">
    <name type="scientific">Nothobranchius furzeri</name>
    <name type="common">Turquoise killifish</name>
    <dbReference type="NCBI Taxonomy" id="105023"/>
    <lineage>
        <taxon>Eukaryota</taxon>
        <taxon>Metazoa</taxon>
        <taxon>Chordata</taxon>
        <taxon>Craniata</taxon>
        <taxon>Vertebrata</taxon>
        <taxon>Euteleostomi</taxon>
        <taxon>Actinopterygii</taxon>
        <taxon>Neopterygii</taxon>
        <taxon>Teleostei</taxon>
        <taxon>Neoteleostei</taxon>
        <taxon>Acanthomorphata</taxon>
        <taxon>Ovalentaria</taxon>
        <taxon>Atherinomorphae</taxon>
        <taxon>Cyprinodontiformes</taxon>
        <taxon>Nothobranchiidae</taxon>
        <taxon>Nothobranchius</taxon>
    </lineage>
</organism>